<keyword evidence="12" id="KW-1185">Reference proteome</keyword>
<gene>
    <name evidence="13" type="primary">LOC103051486</name>
</gene>
<evidence type="ECO:0000256" key="8">
    <source>
        <dbReference type="ARBA" id="ARBA00023180"/>
    </source>
</evidence>
<feature type="region of interest" description="Disordered" evidence="10">
    <location>
        <begin position="1"/>
        <end position="24"/>
    </location>
</feature>
<evidence type="ECO:0000256" key="6">
    <source>
        <dbReference type="ARBA" id="ARBA00023136"/>
    </source>
</evidence>
<dbReference type="Gene3D" id="3.10.320.10">
    <property type="entry name" value="Class II Histocompatibility Antigen, M Beta Chain, Chain B, domain 1"/>
    <property type="match status" value="1"/>
</dbReference>
<evidence type="ECO:0000256" key="9">
    <source>
        <dbReference type="ARBA" id="ARBA00023182"/>
    </source>
</evidence>
<evidence type="ECO:0000256" key="1">
    <source>
        <dbReference type="ARBA" id="ARBA00004479"/>
    </source>
</evidence>
<protein>
    <submittedName>
        <fullName evidence="13">H-2 class II histocompatibility antigen, A beta chain-like</fullName>
    </submittedName>
</protein>
<dbReference type="GO" id="GO:0002504">
    <property type="term" value="P:antigen processing and presentation of peptide or polysaccharide antigen via MHC class II"/>
    <property type="evidence" value="ECO:0007669"/>
    <property type="project" value="UniProtKB-KW"/>
</dbReference>
<proteinExistence type="predicted"/>
<dbReference type="InterPro" id="IPR014745">
    <property type="entry name" value="MHC_II_a/b_N"/>
</dbReference>
<feature type="domain" description="MHC class II beta chain N-terminal" evidence="11">
    <location>
        <begin position="35"/>
        <end position="109"/>
    </location>
</feature>
<dbReference type="SMART" id="SM00921">
    <property type="entry name" value="MHC_II_beta"/>
    <property type="match status" value="1"/>
</dbReference>
<dbReference type="GO" id="GO:0042613">
    <property type="term" value="C:MHC class II protein complex"/>
    <property type="evidence" value="ECO:0007669"/>
    <property type="project" value="UniProtKB-KW"/>
</dbReference>
<dbReference type="SUPFAM" id="SSF54452">
    <property type="entry name" value="MHC antigen-recognition domain"/>
    <property type="match status" value="1"/>
</dbReference>
<dbReference type="Proteomes" id="UP000695026">
    <property type="component" value="Unplaced"/>
</dbReference>
<keyword evidence="2" id="KW-0812">Transmembrane</keyword>
<comment type="subcellular location">
    <subcellularLocation>
        <location evidence="1">Membrane</location>
        <topology evidence="1">Single-pass type I membrane protein</topology>
    </subcellularLocation>
</comment>
<dbReference type="InterPro" id="IPR011162">
    <property type="entry name" value="MHC_I/II-like_Ag-recog"/>
</dbReference>
<keyword evidence="9" id="KW-0491">MHC II</keyword>
<feature type="non-terminal residue" evidence="13">
    <location>
        <position position="117"/>
    </location>
</feature>
<evidence type="ECO:0000256" key="7">
    <source>
        <dbReference type="ARBA" id="ARBA00023157"/>
    </source>
</evidence>
<evidence type="ECO:0000256" key="10">
    <source>
        <dbReference type="SAM" id="MobiDB-lite"/>
    </source>
</evidence>
<keyword evidence="7" id="KW-1015">Disulfide bond</keyword>
<evidence type="ECO:0000313" key="12">
    <source>
        <dbReference type="Proteomes" id="UP000695026"/>
    </source>
</evidence>
<keyword evidence="4" id="KW-1133">Transmembrane helix</keyword>
<keyword evidence="8" id="KW-0325">Glycoprotein</keyword>
<name>A0A9F2RF40_PYTBI</name>
<dbReference type="AlphaFoldDB" id="A0A9F2RF40"/>
<dbReference type="KEGG" id="pbi:103051486"/>
<evidence type="ECO:0000259" key="11">
    <source>
        <dbReference type="SMART" id="SM00921"/>
    </source>
</evidence>
<keyword evidence="3" id="KW-0391">Immunity</keyword>
<dbReference type="Pfam" id="PF00969">
    <property type="entry name" value="MHC_II_beta"/>
    <property type="match status" value="1"/>
</dbReference>
<accession>A0A9F2RF40</accession>
<evidence type="ECO:0000313" key="13">
    <source>
        <dbReference type="RefSeq" id="XP_007445362.1"/>
    </source>
</evidence>
<organism evidence="12 13">
    <name type="scientific">Python bivittatus</name>
    <name type="common">Burmese python</name>
    <name type="synonym">Python molurus bivittatus</name>
    <dbReference type="NCBI Taxonomy" id="176946"/>
    <lineage>
        <taxon>Eukaryota</taxon>
        <taxon>Metazoa</taxon>
        <taxon>Chordata</taxon>
        <taxon>Craniata</taxon>
        <taxon>Vertebrata</taxon>
        <taxon>Euteleostomi</taxon>
        <taxon>Lepidosauria</taxon>
        <taxon>Squamata</taxon>
        <taxon>Bifurcata</taxon>
        <taxon>Unidentata</taxon>
        <taxon>Episquamata</taxon>
        <taxon>Toxicofera</taxon>
        <taxon>Serpentes</taxon>
        <taxon>Henophidia</taxon>
        <taxon>Pythonidae</taxon>
        <taxon>Python</taxon>
    </lineage>
</organism>
<reference evidence="13" key="1">
    <citation type="submission" date="2025-08" db="UniProtKB">
        <authorList>
            <consortium name="RefSeq"/>
        </authorList>
    </citation>
    <scope>IDENTIFICATION</scope>
    <source>
        <tissue evidence="13">Liver</tissue>
    </source>
</reference>
<evidence type="ECO:0000256" key="2">
    <source>
        <dbReference type="ARBA" id="ARBA00022692"/>
    </source>
</evidence>
<dbReference type="OMA" id="HECHYLN"/>
<keyword evidence="6" id="KW-0472">Membrane</keyword>
<evidence type="ECO:0000256" key="3">
    <source>
        <dbReference type="ARBA" id="ARBA00022859"/>
    </source>
</evidence>
<dbReference type="PANTHER" id="PTHR19944">
    <property type="entry name" value="MHC CLASS II-RELATED"/>
    <property type="match status" value="1"/>
</dbReference>
<dbReference type="GO" id="GO:0002250">
    <property type="term" value="P:adaptive immune response"/>
    <property type="evidence" value="ECO:0007669"/>
    <property type="project" value="UniProtKB-KW"/>
</dbReference>
<dbReference type="GeneID" id="103051486"/>
<dbReference type="FunFam" id="3.10.320.10:FF:000001">
    <property type="entry name" value="HLA class II histocompatibility antigen, DRB1-1 beta chain"/>
    <property type="match status" value="1"/>
</dbReference>
<dbReference type="InterPro" id="IPR000353">
    <property type="entry name" value="MHC_II_b_N"/>
</dbReference>
<sequence>MEWIGPGVSCQAPPSPPGSPNKEVEGAHFLYQTKAECHFFNGTQRVRYLYRQFYDRQEYVRFDSDVGKDVAVTEFGQPDADYWNSRQEILQRARAEVDRFCRYNYEVAKTGLVVGRR</sequence>
<keyword evidence="5" id="KW-1064">Adaptive immunity</keyword>
<dbReference type="OrthoDB" id="10043043at2759"/>
<dbReference type="RefSeq" id="XP_007445362.1">
    <property type="nucleotide sequence ID" value="XM_007445300.1"/>
</dbReference>
<evidence type="ECO:0000256" key="4">
    <source>
        <dbReference type="ARBA" id="ARBA00022989"/>
    </source>
</evidence>
<dbReference type="PANTHER" id="PTHR19944:SF99">
    <property type="entry name" value="HLA CLASS II HISTOCOMPATIBILITY ANTIGEN, DRB1 BETA CHAIN"/>
    <property type="match status" value="1"/>
</dbReference>
<dbReference type="InterPro" id="IPR050160">
    <property type="entry name" value="MHC/Immunoglobulin"/>
</dbReference>
<evidence type="ECO:0000256" key="5">
    <source>
        <dbReference type="ARBA" id="ARBA00023130"/>
    </source>
</evidence>